<dbReference type="GO" id="GO:0035438">
    <property type="term" value="F:cyclic-di-GMP binding"/>
    <property type="evidence" value="ECO:0007669"/>
    <property type="project" value="InterPro"/>
</dbReference>
<feature type="domain" description="PilZ" evidence="1">
    <location>
        <begin position="142"/>
        <end position="222"/>
    </location>
</feature>
<dbReference type="KEGG" id="gsb:GSUB_11210"/>
<gene>
    <name evidence="2" type="ORF">GSUB_11210</name>
</gene>
<organism evidence="2 3">
    <name type="scientific">Geoalkalibacter subterraneus</name>
    <dbReference type="NCBI Taxonomy" id="483547"/>
    <lineage>
        <taxon>Bacteria</taxon>
        <taxon>Pseudomonadati</taxon>
        <taxon>Thermodesulfobacteriota</taxon>
        <taxon>Desulfuromonadia</taxon>
        <taxon>Desulfuromonadales</taxon>
        <taxon>Geoalkalibacteraceae</taxon>
        <taxon>Geoalkalibacter</taxon>
    </lineage>
</organism>
<reference evidence="2 3" key="1">
    <citation type="journal article" date="2015" name="Genome Announc.">
        <title>Genomes of Geoalkalibacter ferrihydriticus Z-0531T and Geoalkalibacter subterraneus Red1T, Two Haloalkaliphilic Metal-Reducing Deltaproteobacteria.</title>
        <authorList>
            <person name="Badalamenti J.P."/>
            <person name="Krajmalnik-Brown R."/>
            <person name="Torres C.I."/>
            <person name="Bond D.R."/>
        </authorList>
    </citation>
    <scope>NUCLEOTIDE SEQUENCE [LARGE SCALE GENOMIC DNA]</scope>
    <source>
        <strain evidence="2 3">Red1</strain>
    </source>
</reference>
<dbReference type="SUPFAM" id="SSF52172">
    <property type="entry name" value="CheY-like"/>
    <property type="match status" value="1"/>
</dbReference>
<dbReference type="RefSeq" id="WP_040200860.1">
    <property type="nucleotide sequence ID" value="NZ_CP010311.1"/>
</dbReference>
<dbReference type="Gene3D" id="2.40.10.220">
    <property type="entry name" value="predicted glycosyltransferase like domains"/>
    <property type="match status" value="1"/>
</dbReference>
<sequence>MKRVLVASKHQHLLSNLDMVLKHWGYRSLTSHHHDDILEQLETTEPDLVIFDAPWLRENQSHLTPLLPLLERRSKTHYAILEDEETPSPELSSRLPQKRVAADIFSIYSLTQSLLQNHPRRRLRTGVHLPGMFRRQGRCWNMGQIMTLGTGGMFIQSGFHLQRDEALHLCIPLLGMKREIEISGRVLYAIEPCQENNYRQGYGIEFEGLVNETAHALRRFVAGCFLHGIENDQTSNPEIFFTPANPEYSLQKMAV</sequence>
<dbReference type="STRING" id="483547.GSUB_11210"/>
<accession>A0A0B5FQX9</accession>
<dbReference type="Pfam" id="PF07238">
    <property type="entry name" value="PilZ"/>
    <property type="match status" value="1"/>
</dbReference>
<dbReference type="EMBL" id="CP010311">
    <property type="protein sequence ID" value="AJF07019.1"/>
    <property type="molecule type" value="Genomic_DNA"/>
</dbReference>
<proteinExistence type="predicted"/>
<dbReference type="InterPro" id="IPR011006">
    <property type="entry name" value="CheY-like_superfamily"/>
</dbReference>
<dbReference type="InterPro" id="IPR009875">
    <property type="entry name" value="PilZ_domain"/>
</dbReference>
<dbReference type="OrthoDB" id="5405402at2"/>
<name>A0A0B5FQX9_9BACT</name>
<dbReference type="HOGENOM" id="CLU_1085235_0_0_7"/>
<evidence type="ECO:0000259" key="1">
    <source>
        <dbReference type="Pfam" id="PF07238"/>
    </source>
</evidence>
<dbReference type="AlphaFoldDB" id="A0A0B5FQX9"/>
<dbReference type="Proteomes" id="UP000035036">
    <property type="component" value="Chromosome"/>
</dbReference>
<evidence type="ECO:0000313" key="3">
    <source>
        <dbReference type="Proteomes" id="UP000035036"/>
    </source>
</evidence>
<protein>
    <recommendedName>
        <fullName evidence="1">PilZ domain-containing protein</fullName>
    </recommendedName>
</protein>
<keyword evidence="3" id="KW-1185">Reference proteome</keyword>
<evidence type="ECO:0000313" key="2">
    <source>
        <dbReference type="EMBL" id="AJF07019.1"/>
    </source>
</evidence>